<dbReference type="GO" id="GO:0016020">
    <property type="term" value="C:membrane"/>
    <property type="evidence" value="ECO:0007669"/>
    <property type="project" value="UniProtKB-SubCell"/>
</dbReference>
<evidence type="ECO:0000256" key="5">
    <source>
        <dbReference type="ARBA" id="ARBA00023136"/>
    </source>
</evidence>
<dbReference type="SUPFAM" id="SSF58038">
    <property type="entry name" value="SNARE fusion complex"/>
    <property type="match status" value="1"/>
</dbReference>
<keyword evidence="2" id="KW-0813">Transport</keyword>
<comment type="caution">
    <text evidence="8">The sequence shown here is derived from an EMBL/GenBank/DDBJ whole genome shotgun (WGS) entry which is preliminary data.</text>
</comment>
<evidence type="ECO:0000256" key="1">
    <source>
        <dbReference type="ARBA" id="ARBA00004167"/>
    </source>
</evidence>
<evidence type="ECO:0000256" key="3">
    <source>
        <dbReference type="ARBA" id="ARBA00022692"/>
    </source>
</evidence>
<feature type="transmembrane region" description="Helical" evidence="6">
    <location>
        <begin position="87"/>
        <end position="104"/>
    </location>
</feature>
<sequence length="105" mass="11900">MIADFAAQQQQQHIIIDQQDEHMDSMLGTVRNLRGIADTMNTELDDHVILLDEMDGMVDRTQSRLDSARSRVADFLKKSQENSPLKVILILILLVIILLALVIMT</sequence>
<keyword evidence="3 6" id="KW-0812">Transmembrane</keyword>
<dbReference type="EMBL" id="MBFS01000651">
    <property type="protein sequence ID" value="PVV02020.1"/>
    <property type="molecule type" value="Genomic_DNA"/>
</dbReference>
<dbReference type="Proteomes" id="UP000245609">
    <property type="component" value="Unassembled WGS sequence"/>
</dbReference>
<name>A0A2T9ZBT4_9FUNG</name>
<proteinExistence type="predicted"/>
<evidence type="ECO:0000256" key="6">
    <source>
        <dbReference type="SAM" id="Phobius"/>
    </source>
</evidence>
<dbReference type="InterPro" id="IPR000727">
    <property type="entry name" value="T_SNARE_dom"/>
</dbReference>
<accession>A0A2T9ZBT4</accession>
<keyword evidence="9" id="KW-1185">Reference proteome</keyword>
<dbReference type="OrthoDB" id="546861at2759"/>
<dbReference type="Pfam" id="PF05739">
    <property type="entry name" value="SNARE"/>
    <property type="match status" value="1"/>
</dbReference>
<dbReference type="AlphaFoldDB" id="A0A2T9ZBT4"/>
<dbReference type="CDD" id="cd15851">
    <property type="entry name" value="SNARE_Syntaxin6"/>
    <property type="match status" value="1"/>
</dbReference>
<dbReference type="PROSITE" id="PS50192">
    <property type="entry name" value="T_SNARE"/>
    <property type="match status" value="1"/>
</dbReference>
<evidence type="ECO:0000259" key="7">
    <source>
        <dbReference type="PROSITE" id="PS50192"/>
    </source>
</evidence>
<evidence type="ECO:0000256" key="2">
    <source>
        <dbReference type="ARBA" id="ARBA00022448"/>
    </source>
</evidence>
<dbReference type="Gene3D" id="1.20.5.110">
    <property type="match status" value="1"/>
</dbReference>
<protein>
    <recommendedName>
        <fullName evidence="7">t-SNARE coiled-coil homology domain-containing protein</fullName>
    </recommendedName>
</protein>
<evidence type="ECO:0000256" key="4">
    <source>
        <dbReference type="ARBA" id="ARBA00022989"/>
    </source>
</evidence>
<dbReference type="PANTHER" id="PTHR12791">
    <property type="entry name" value="GOLGI SNARE BET1-RELATED"/>
    <property type="match status" value="1"/>
</dbReference>
<organism evidence="8 9">
    <name type="scientific">Smittium megazygosporum</name>
    <dbReference type="NCBI Taxonomy" id="133381"/>
    <lineage>
        <taxon>Eukaryota</taxon>
        <taxon>Fungi</taxon>
        <taxon>Fungi incertae sedis</taxon>
        <taxon>Zoopagomycota</taxon>
        <taxon>Kickxellomycotina</taxon>
        <taxon>Harpellomycetes</taxon>
        <taxon>Harpellales</taxon>
        <taxon>Legeriomycetaceae</taxon>
        <taxon>Smittium</taxon>
    </lineage>
</organism>
<evidence type="ECO:0000313" key="9">
    <source>
        <dbReference type="Proteomes" id="UP000245609"/>
    </source>
</evidence>
<comment type="subcellular location">
    <subcellularLocation>
        <location evidence="1">Membrane</location>
        <topology evidence="1">Single-pass membrane protein</topology>
    </subcellularLocation>
</comment>
<dbReference type="GO" id="GO:0012505">
    <property type="term" value="C:endomembrane system"/>
    <property type="evidence" value="ECO:0007669"/>
    <property type="project" value="UniProtKB-ARBA"/>
</dbReference>
<keyword evidence="5 6" id="KW-0472">Membrane</keyword>
<keyword evidence="4 6" id="KW-1133">Transmembrane helix</keyword>
<dbReference type="GO" id="GO:0005737">
    <property type="term" value="C:cytoplasm"/>
    <property type="evidence" value="ECO:0007669"/>
    <property type="project" value="UniProtKB-ARBA"/>
</dbReference>
<evidence type="ECO:0000313" key="8">
    <source>
        <dbReference type="EMBL" id="PVV02020.1"/>
    </source>
</evidence>
<dbReference type="SMART" id="SM00397">
    <property type="entry name" value="t_SNARE"/>
    <property type="match status" value="1"/>
</dbReference>
<reference evidence="8 9" key="1">
    <citation type="journal article" date="2018" name="MBio">
        <title>Comparative Genomics Reveals the Core Gene Toolbox for the Fungus-Insect Symbiosis.</title>
        <authorList>
            <person name="Wang Y."/>
            <person name="Stata M."/>
            <person name="Wang W."/>
            <person name="Stajich J.E."/>
            <person name="White M.M."/>
            <person name="Moncalvo J.M."/>
        </authorList>
    </citation>
    <scope>NUCLEOTIDE SEQUENCE [LARGE SCALE GENOMIC DNA]</scope>
    <source>
        <strain evidence="8 9">SC-DP-2</strain>
    </source>
</reference>
<dbReference type="STRING" id="133381.A0A2T9ZBT4"/>
<gene>
    <name evidence="8" type="ORF">BB560_003537</name>
</gene>
<feature type="domain" description="T-SNARE coiled-coil homology" evidence="7">
    <location>
        <begin position="13"/>
        <end position="75"/>
    </location>
</feature>